<keyword evidence="2 5" id="KW-0812">Transmembrane</keyword>
<organism evidence="7 8">
    <name type="scientific">Tepidiforma bonchosmolovskayae</name>
    <dbReference type="NCBI Taxonomy" id="2601677"/>
    <lineage>
        <taxon>Bacteria</taxon>
        <taxon>Bacillati</taxon>
        <taxon>Chloroflexota</taxon>
        <taxon>Tepidiformia</taxon>
        <taxon>Tepidiformales</taxon>
        <taxon>Tepidiformaceae</taxon>
        <taxon>Tepidiforma</taxon>
    </lineage>
</organism>
<dbReference type="RefSeq" id="WP_158066909.1">
    <property type="nucleotide sequence ID" value="NZ_CP042829.1"/>
</dbReference>
<comment type="subcellular location">
    <subcellularLocation>
        <location evidence="1">Membrane</location>
        <topology evidence="1">Multi-pass membrane protein</topology>
    </subcellularLocation>
</comment>
<evidence type="ECO:0000256" key="2">
    <source>
        <dbReference type="ARBA" id="ARBA00022692"/>
    </source>
</evidence>
<proteinExistence type="predicted"/>
<feature type="domain" description="O-antigen ligase-related" evidence="6">
    <location>
        <begin position="228"/>
        <end position="374"/>
    </location>
</feature>
<evidence type="ECO:0000256" key="4">
    <source>
        <dbReference type="ARBA" id="ARBA00023136"/>
    </source>
</evidence>
<evidence type="ECO:0000259" key="6">
    <source>
        <dbReference type="Pfam" id="PF04932"/>
    </source>
</evidence>
<evidence type="ECO:0000256" key="5">
    <source>
        <dbReference type="SAM" id="Phobius"/>
    </source>
</evidence>
<feature type="transmembrane region" description="Helical" evidence="5">
    <location>
        <begin position="245"/>
        <end position="262"/>
    </location>
</feature>
<feature type="transmembrane region" description="Helical" evidence="5">
    <location>
        <begin position="147"/>
        <end position="168"/>
    </location>
</feature>
<keyword evidence="8" id="KW-1185">Reference proteome</keyword>
<dbReference type="Pfam" id="PF04932">
    <property type="entry name" value="Wzy_C"/>
    <property type="match status" value="1"/>
</dbReference>
<feature type="transmembrane region" description="Helical" evidence="5">
    <location>
        <begin position="197"/>
        <end position="215"/>
    </location>
</feature>
<dbReference type="Proteomes" id="UP000326331">
    <property type="component" value="Chromosome"/>
</dbReference>
<dbReference type="EMBL" id="CP042829">
    <property type="protein sequence ID" value="QFG02992.1"/>
    <property type="molecule type" value="Genomic_DNA"/>
</dbReference>
<feature type="transmembrane region" description="Helical" evidence="5">
    <location>
        <begin position="269"/>
        <end position="288"/>
    </location>
</feature>
<feature type="transmembrane region" description="Helical" evidence="5">
    <location>
        <begin position="222"/>
        <end position="239"/>
    </location>
</feature>
<sequence>MPHLDLALIVLVQAALLAAVVILREPKLLIPAVVIGLPVEYLQTQTVDTLGEGGIGGAIRAMLNPGKAAMAATVVIALWRARYEPRRLLPRSGVLLPALVILFLSVVGLAWSDLQRPNNAVLILVLYVAFVFAAPSLIEDRRDLERVLAAFFLAAIGLSLLAVAQRLLGVFQWRAILVQSDAYSYRSNATFADPNNLARYLAITMALAAASLLALGPRRLTVYLAAPALVLSAPALIATASRSGWLGMLMASFIVVVLAPVPRYTKVRINVAAFGTLGALLSLLLIQGGSDAARVRSLASGLDVVLGVRRFLIRAGWEMWKDNPLVGVGTGGYQNALVTVYNYVMPAWAKTSLSHTSFISILAEWGLVGVAAFAFFAGRVGASCARIYRSAGDPFERMLGGWLIAAFVEILFQSQSEGRLFEEPYLWLLLALVAALEAGAARRAPAAAPAAADAPAAAAPAPPREPAPAPA</sequence>
<accession>A0ABX6C1A6</accession>
<gene>
    <name evidence="7" type="ORF">Tbon_06680</name>
</gene>
<dbReference type="InterPro" id="IPR051533">
    <property type="entry name" value="WaaL-like"/>
</dbReference>
<keyword evidence="3 5" id="KW-1133">Transmembrane helix</keyword>
<dbReference type="PANTHER" id="PTHR37422">
    <property type="entry name" value="TEICHURONIC ACID BIOSYNTHESIS PROTEIN TUAE"/>
    <property type="match status" value="1"/>
</dbReference>
<evidence type="ECO:0000313" key="8">
    <source>
        <dbReference type="Proteomes" id="UP000326331"/>
    </source>
</evidence>
<dbReference type="InterPro" id="IPR007016">
    <property type="entry name" value="O-antigen_ligase-rel_domated"/>
</dbReference>
<feature type="transmembrane region" description="Helical" evidence="5">
    <location>
        <begin position="358"/>
        <end position="382"/>
    </location>
</feature>
<evidence type="ECO:0000313" key="7">
    <source>
        <dbReference type="EMBL" id="QFG02992.1"/>
    </source>
</evidence>
<feature type="transmembrane region" description="Helical" evidence="5">
    <location>
        <begin position="6"/>
        <end position="23"/>
    </location>
</feature>
<dbReference type="PANTHER" id="PTHR37422:SF23">
    <property type="entry name" value="TEICHURONIC ACID BIOSYNTHESIS PROTEIN TUAE"/>
    <property type="match status" value="1"/>
</dbReference>
<reference evidence="7 8" key="1">
    <citation type="submission" date="2019-10" db="EMBL/GenBank/DDBJ databases">
        <title>Thermopilla bonchosmolovskayae gen. nov., sp. nov., a moderately thermophilic Chloroflexi bacterium from a Chukotka hot spring (Arctic, Russia), representing a novel classis Thermopillaia, which include previously uncultivated lineage OLB14.</title>
        <authorList>
            <person name="Kochetkova T.V."/>
            <person name="Zayulina K.S."/>
            <person name="Zhigarkov V.S."/>
            <person name="Minaev N.V."/>
            <person name="Novikov A."/>
            <person name="Toshchakov S.V."/>
            <person name="Elcheninov A.G."/>
            <person name="Kublanov I.V."/>
        </authorList>
    </citation>
    <scope>NUCLEOTIDE SEQUENCE [LARGE SCALE GENOMIC DNA]</scope>
    <source>
        <strain evidence="7 8">3753O</strain>
    </source>
</reference>
<keyword evidence="7" id="KW-0436">Ligase</keyword>
<feature type="transmembrane region" description="Helical" evidence="5">
    <location>
        <begin position="94"/>
        <end position="114"/>
    </location>
</feature>
<protein>
    <submittedName>
        <fullName evidence="7">O-antigen ligase family protein</fullName>
    </submittedName>
</protein>
<dbReference type="GO" id="GO:0016874">
    <property type="term" value="F:ligase activity"/>
    <property type="evidence" value="ECO:0007669"/>
    <property type="project" value="UniProtKB-KW"/>
</dbReference>
<evidence type="ECO:0000256" key="3">
    <source>
        <dbReference type="ARBA" id="ARBA00022989"/>
    </source>
</evidence>
<keyword evidence="4 5" id="KW-0472">Membrane</keyword>
<name>A0ABX6C1A6_9CHLR</name>
<feature type="transmembrane region" description="Helical" evidence="5">
    <location>
        <begin position="120"/>
        <end position="138"/>
    </location>
</feature>
<evidence type="ECO:0000256" key="1">
    <source>
        <dbReference type="ARBA" id="ARBA00004141"/>
    </source>
</evidence>